<reference evidence="2" key="1">
    <citation type="journal article" date="2014" name="Int. J. Syst. Evol. Microbiol.">
        <title>Complete genome of a new Firmicutes species belonging to the dominant human colonic microbiota ('Ruminococcus bicirculans') reveals two chromosomes and a selective capacity to utilize plant glucans.</title>
        <authorList>
            <consortium name="NISC Comparative Sequencing Program"/>
            <person name="Wegmann U."/>
            <person name="Louis P."/>
            <person name="Goesmann A."/>
            <person name="Henrissat B."/>
            <person name="Duncan S.H."/>
            <person name="Flint H.J."/>
        </authorList>
    </citation>
    <scope>NUCLEOTIDE SEQUENCE</scope>
    <source>
        <strain evidence="2">NBRC 109915</strain>
    </source>
</reference>
<name>A0ABQ5VHY1_9RHOB</name>
<evidence type="ECO:0000313" key="2">
    <source>
        <dbReference type="EMBL" id="GLQ26685.1"/>
    </source>
</evidence>
<keyword evidence="3" id="KW-1185">Reference proteome</keyword>
<dbReference type="Proteomes" id="UP001161388">
    <property type="component" value="Unassembled WGS sequence"/>
</dbReference>
<dbReference type="EMBL" id="BSNL01000001">
    <property type="protein sequence ID" value="GLQ26685.1"/>
    <property type="molecule type" value="Genomic_DNA"/>
</dbReference>
<proteinExistence type="predicted"/>
<protein>
    <submittedName>
        <fullName evidence="2">Uncharacterized protein</fullName>
    </submittedName>
</protein>
<reference evidence="2" key="2">
    <citation type="submission" date="2023-01" db="EMBL/GenBank/DDBJ databases">
        <title>Draft genome sequence of Sulfitobacter pacificus strain NBRC 109915.</title>
        <authorList>
            <person name="Sun Q."/>
            <person name="Mori K."/>
        </authorList>
    </citation>
    <scope>NUCLEOTIDE SEQUENCE</scope>
    <source>
        <strain evidence="2">NBRC 109915</strain>
    </source>
</reference>
<evidence type="ECO:0000256" key="1">
    <source>
        <dbReference type="SAM" id="MobiDB-lite"/>
    </source>
</evidence>
<sequence>MEVETMPKNEIAFEPDRNPAHGQRAASRGRKWVLVTAHCVLYRKDLESADSQRFDRRNDHDQVE</sequence>
<gene>
    <name evidence="2" type="ORF">GCM10007927_14880</name>
</gene>
<feature type="region of interest" description="Disordered" evidence="1">
    <location>
        <begin position="1"/>
        <end position="28"/>
    </location>
</feature>
<evidence type="ECO:0000313" key="3">
    <source>
        <dbReference type="Proteomes" id="UP001161388"/>
    </source>
</evidence>
<accession>A0ABQ5VHY1</accession>
<comment type="caution">
    <text evidence="2">The sequence shown here is derived from an EMBL/GenBank/DDBJ whole genome shotgun (WGS) entry which is preliminary data.</text>
</comment>
<organism evidence="2 3">
    <name type="scientific">Sulfitobacter pacificus</name>
    <dbReference type="NCBI Taxonomy" id="1499314"/>
    <lineage>
        <taxon>Bacteria</taxon>
        <taxon>Pseudomonadati</taxon>
        <taxon>Pseudomonadota</taxon>
        <taxon>Alphaproteobacteria</taxon>
        <taxon>Rhodobacterales</taxon>
        <taxon>Roseobacteraceae</taxon>
        <taxon>Sulfitobacter</taxon>
    </lineage>
</organism>